<organism evidence="2">
    <name type="scientific">viral metagenome</name>
    <dbReference type="NCBI Taxonomy" id="1070528"/>
    <lineage>
        <taxon>unclassified sequences</taxon>
        <taxon>metagenomes</taxon>
        <taxon>organismal metagenomes</taxon>
    </lineage>
</organism>
<dbReference type="EMBL" id="MN740631">
    <property type="protein sequence ID" value="QHU36704.1"/>
    <property type="molecule type" value="Genomic_DNA"/>
</dbReference>
<proteinExistence type="predicted"/>
<protein>
    <submittedName>
        <fullName evidence="2">Uncharacterized protein</fullName>
    </submittedName>
</protein>
<sequence length="578" mass="63097">MGLPNAVVPADNYPVFKPDTGYDANAYSNFPNPNAATDKYYKQSAYQEVVSGGANFGGKSQFGDTYQQRRQVMSLTGKPVNADEFKHNNMAPFFGAKIRGRTADANTHESVLDAMNGAGSQWTSKTEVAPLFKPQENYNCIHGAPNVNDFMQSRQMPSAKISNVKPWEEVRVAPGLDKGYTANGSGGFNSGMDARDKWVDRNVDELRVKTNPKLTFGLETHEGPAYYYIQNAPTAATQGKVEKYLPDTYYLNTPDRWLTTTGLEKAQTARPIEADRFVNRPSTTSEYFGAGSEQNGAATYAAPAVEPSKRQHIDPSKHHGMNATATGQKPASVADHGRLGYKVLQNNRSTTTNAVAPGGAFGAIRAVVAPLLDVVRPSRKENVVGNLRSYANAGSTVPAGTVFNPADQLPTTIKETTVGLLDFNHLNFERQTNAGYQVSDQQPVENQRDTTTDVEYMGSAGGAAAHMGNQVYNAAYNQHNNNNKVQTAWTNQGNMNLLNHNENLCVRKPHVTVNNYMGAAAPGPNTVNMPPSIETYGKAHAGKTYPRNNIECERINPEILDAFRSNPYTQSLNSYCCR</sequence>
<name>A0A6C0M4L3_9ZZZZ</name>
<dbReference type="AlphaFoldDB" id="A0A6C0M4L3"/>
<evidence type="ECO:0000256" key="1">
    <source>
        <dbReference type="SAM" id="MobiDB-lite"/>
    </source>
</evidence>
<evidence type="ECO:0000313" key="2">
    <source>
        <dbReference type="EMBL" id="QHU36704.1"/>
    </source>
</evidence>
<reference evidence="2" key="1">
    <citation type="journal article" date="2020" name="Nature">
        <title>Giant virus diversity and host interactions through global metagenomics.</title>
        <authorList>
            <person name="Schulz F."/>
            <person name="Roux S."/>
            <person name="Paez-Espino D."/>
            <person name="Jungbluth S."/>
            <person name="Walsh D.A."/>
            <person name="Denef V.J."/>
            <person name="McMahon K.D."/>
            <person name="Konstantinidis K.T."/>
            <person name="Eloe-Fadrosh E.A."/>
            <person name="Kyrpides N.C."/>
            <person name="Woyke T."/>
        </authorList>
    </citation>
    <scope>NUCLEOTIDE SEQUENCE</scope>
    <source>
        <strain evidence="2">GVMAG-S-1035124-57</strain>
    </source>
</reference>
<accession>A0A6C0M4L3</accession>
<feature type="region of interest" description="Disordered" evidence="1">
    <location>
        <begin position="310"/>
        <end position="332"/>
    </location>
</feature>